<dbReference type="SUPFAM" id="SSF50969">
    <property type="entry name" value="YVTN repeat-like/Quinoprotein amine dehydrogenase"/>
    <property type="match status" value="1"/>
</dbReference>
<dbReference type="OrthoDB" id="4332189at2"/>
<accession>A0A239BNJ0</accession>
<reference evidence="1 2" key="1">
    <citation type="submission" date="2017-06" db="EMBL/GenBank/DDBJ databases">
        <authorList>
            <person name="Kim H.J."/>
            <person name="Triplett B.A."/>
        </authorList>
    </citation>
    <scope>NUCLEOTIDE SEQUENCE [LARGE SCALE GENOMIC DNA]</scope>
    <source>
        <strain evidence="1 2">DSM 43151</strain>
    </source>
</reference>
<dbReference type="AlphaFoldDB" id="A0A239BNJ0"/>
<protein>
    <submittedName>
        <fullName evidence="1">Uncharacterized protein</fullName>
    </submittedName>
</protein>
<name>A0A239BNJ0_9ACTN</name>
<gene>
    <name evidence="1" type="ORF">SAMN06264365_109307</name>
</gene>
<keyword evidence="2" id="KW-1185">Reference proteome</keyword>
<proteinExistence type="predicted"/>
<dbReference type="InterPro" id="IPR011044">
    <property type="entry name" value="Quino_amine_DH_bsu"/>
</dbReference>
<evidence type="ECO:0000313" key="2">
    <source>
        <dbReference type="Proteomes" id="UP000198415"/>
    </source>
</evidence>
<dbReference type="Gene3D" id="2.130.10.10">
    <property type="entry name" value="YVTN repeat-like/Quinoprotein amine dehydrogenase"/>
    <property type="match status" value="1"/>
</dbReference>
<sequence length="438" mass="46577">MNDIAFNNDGTRLIDDGGDGTAEVLSTTDLSTIEEFTVGSDPLGVAVADDGTIAVGQGGYMSNVQLFKPGSSTPFKTLDLNKTGYGYNHASVALLAFEPGSERVVALAYSASDQWYSVQMLNDERVKEPTTVTLKAAPSPVLSTGILSISGTVTATENGAAVPVEGVTVKITRQDPVHGTMLKGYVTTGAGGTFQSNDSVAMTGTITYTASIPVDTVHAAASATTTVRAITNTTLTLDHNNAAYAYGATVTFTAHLGKTATNRTVEIWADPDGSDQGNRLLRSAAVDARGNLTASLKLSRDTVVSAVFAGDEETQPITAKSRVLTYASATMALSRQYQTKSAVAYFHKATNPYLTTTINPYPKRKQYLTVDYYSGGSWHRVKSGYYTLNSAGKSYVTFTSARKLNVKYRVRAAYVTGSSGDSANLTTYSAYKYFIFTK</sequence>
<evidence type="ECO:0000313" key="1">
    <source>
        <dbReference type="EMBL" id="SNS08604.1"/>
    </source>
</evidence>
<organism evidence="1 2">
    <name type="scientific">Actinoplanes regularis</name>
    <dbReference type="NCBI Taxonomy" id="52697"/>
    <lineage>
        <taxon>Bacteria</taxon>
        <taxon>Bacillati</taxon>
        <taxon>Actinomycetota</taxon>
        <taxon>Actinomycetes</taxon>
        <taxon>Micromonosporales</taxon>
        <taxon>Micromonosporaceae</taxon>
        <taxon>Actinoplanes</taxon>
    </lineage>
</organism>
<dbReference type="Proteomes" id="UP000198415">
    <property type="component" value="Unassembled WGS sequence"/>
</dbReference>
<dbReference type="InterPro" id="IPR015943">
    <property type="entry name" value="WD40/YVTN_repeat-like_dom_sf"/>
</dbReference>
<dbReference type="EMBL" id="FZNR01000009">
    <property type="protein sequence ID" value="SNS08604.1"/>
    <property type="molecule type" value="Genomic_DNA"/>
</dbReference>
<dbReference type="RefSeq" id="WP_089295528.1">
    <property type="nucleotide sequence ID" value="NZ_BOMU01000061.1"/>
</dbReference>